<organism evidence="2 3">
    <name type="scientific">Pontibacterium sinense</name>
    <dbReference type="NCBI Taxonomy" id="2781979"/>
    <lineage>
        <taxon>Bacteria</taxon>
        <taxon>Pseudomonadati</taxon>
        <taxon>Pseudomonadota</taxon>
        <taxon>Gammaproteobacteria</taxon>
        <taxon>Oceanospirillales</taxon>
        <taxon>Oceanospirillaceae</taxon>
        <taxon>Pontibacterium</taxon>
    </lineage>
</organism>
<dbReference type="AlphaFoldDB" id="A0A8J7K7X2"/>
<gene>
    <name evidence="2" type="ORF">IOQ59_16115</name>
</gene>
<evidence type="ECO:0000313" key="3">
    <source>
        <dbReference type="Proteomes" id="UP000640333"/>
    </source>
</evidence>
<sequence length="257" mass="27995">MKKALIWLPLATALSLPFAHTATAGFGDFVKGLEETSKEVLDSSLSGGDSSSVLPTNLDTDTLIQGLKEALEVGSRRAIDSISQDGGYLNNANIRVPMPAPLDKAASLLNRMGMEKQVEQFEQSMNRAAEKAAPHATELIVGALKEMTIEDAKRIYEGSDSAATEYFREKTSARLTELFKPSIAESMGEVGVTRYYGAVAEEAKQLPYVGNNLNINLEDHVTEKALDGLFTVLAEEEKKIRENPAARTTDLLKKVFQ</sequence>
<accession>A0A8J7K7X2</accession>
<feature type="chain" id="PRO_5035296608" evidence="1">
    <location>
        <begin position="25"/>
        <end position="257"/>
    </location>
</feature>
<proteinExistence type="predicted"/>
<keyword evidence="3" id="KW-1185">Reference proteome</keyword>
<name>A0A8J7K7X2_9GAMM</name>
<evidence type="ECO:0000313" key="2">
    <source>
        <dbReference type="EMBL" id="MBE9398786.1"/>
    </source>
</evidence>
<evidence type="ECO:0000256" key="1">
    <source>
        <dbReference type="SAM" id="SignalP"/>
    </source>
</evidence>
<dbReference type="InterPro" id="IPR025245">
    <property type="entry name" value="DUF4197"/>
</dbReference>
<protein>
    <submittedName>
        <fullName evidence="2">DUF4197 domain-containing protein</fullName>
    </submittedName>
</protein>
<feature type="signal peptide" evidence="1">
    <location>
        <begin position="1"/>
        <end position="24"/>
    </location>
</feature>
<keyword evidence="1" id="KW-0732">Signal</keyword>
<comment type="caution">
    <text evidence="2">The sequence shown here is derived from an EMBL/GenBank/DDBJ whole genome shotgun (WGS) entry which is preliminary data.</text>
</comment>
<dbReference type="EMBL" id="JADEYS010000018">
    <property type="protein sequence ID" value="MBE9398786.1"/>
    <property type="molecule type" value="Genomic_DNA"/>
</dbReference>
<reference evidence="2" key="1">
    <citation type="submission" date="2020-10" db="EMBL/GenBank/DDBJ databases">
        <title>Bacterium isolated from coastal waters sediment.</title>
        <authorList>
            <person name="Chen R.-J."/>
            <person name="Lu D.-C."/>
            <person name="Zhu K.-L."/>
            <person name="Du Z.-J."/>
        </authorList>
    </citation>
    <scope>NUCLEOTIDE SEQUENCE</scope>
    <source>
        <strain evidence="2">N1Y112</strain>
    </source>
</reference>
<dbReference type="Proteomes" id="UP000640333">
    <property type="component" value="Unassembled WGS sequence"/>
</dbReference>
<dbReference type="Pfam" id="PF13852">
    <property type="entry name" value="DUF4197"/>
    <property type="match status" value="1"/>
</dbReference>
<dbReference type="RefSeq" id="WP_193954482.1">
    <property type="nucleotide sequence ID" value="NZ_JADEYS010000018.1"/>
</dbReference>